<comment type="pathway">
    <text evidence="1">Aromatic compound metabolism.</text>
</comment>
<dbReference type="EMBL" id="LMVN01000027">
    <property type="protein sequence ID" value="PAV06694.1"/>
    <property type="molecule type" value="Genomic_DNA"/>
</dbReference>
<accession>A0A2A2HBQ8</accession>
<dbReference type="GO" id="GO:0047475">
    <property type="term" value="F:phenylacetate-CoA ligase activity"/>
    <property type="evidence" value="ECO:0007669"/>
    <property type="project" value="UniProtKB-EC"/>
</dbReference>
<dbReference type="InterPro" id="IPR042099">
    <property type="entry name" value="ANL_N_sf"/>
</dbReference>
<organism evidence="7 9">
    <name type="scientific">Methanosphaera cuniculi</name>
    <dbReference type="NCBI Taxonomy" id="1077256"/>
    <lineage>
        <taxon>Archaea</taxon>
        <taxon>Methanobacteriati</taxon>
        <taxon>Methanobacteriota</taxon>
        <taxon>Methanomada group</taxon>
        <taxon>Methanobacteria</taxon>
        <taxon>Methanobacteriales</taxon>
        <taxon>Methanobacteriaceae</taxon>
        <taxon>Methanosphaera</taxon>
    </lineage>
</organism>
<dbReference type="PANTHER" id="PTHR43439">
    <property type="entry name" value="PHENYLACETATE-COENZYME A LIGASE"/>
    <property type="match status" value="1"/>
</dbReference>
<gene>
    <name evidence="7" type="ORF">ASJ82_04495</name>
    <name evidence="8" type="ORF">MSCUN_02980</name>
</gene>
<dbReference type="InterPro" id="IPR000873">
    <property type="entry name" value="AMP-dep_synth/lig_dom"/>
</dbReference>
<dbReference type="Pfam" id="PF00501">
    <property type="entry name" value="AMP-binding"/>
    <property type="match status" value="1"/>
</dbReference>
<evidence type="ECO:0000256" key="1">
    <source>
        <dbReference type="ARBA" id="ARBA00005211"/>
    </source>
</evidence>
<dbReference type="GO" id="GO:0010124">
    <property type="term" value="P:phenylacetate catabolic process"/>
    <property type="evidence" value="ECO:0007669"/>
    <property type="project" value="InterPro"/>
</dbReference>
<evidence type="ECO:0000256" key="2">
    <source>
        <dbReference type="ARBA" id="ARBA00011245"/>
    </source>
</evidence>
<evidence type="ECO:0000256" key="4">
    <source>
        <dbReference type="ARBA" id="ARBA00022741"/>
    </source>
</evidence>
<dbReference type="PIRSF" id="PIRSF006444">
    <property type="entry name" value="PaaK"/>
    <property type="match status" value="1"/>
</dbReference>
<dbReference type="Proteomes" id="UP000217528">
    <property type="component" value="Unassembled WGS sequence"/>
</dbReference>
<dbReference type="OrthoDB" id="37928at2157"/>
<keyword evidence="3 7" id="KW-0436">Ligase</keyword>
<dbReference type="SUPFAM" id="SSF56801">
    <property type="entry name" value="Acetyl-CoA synthetase-like"/>
    <property type="match status" value="1"/>
</dbReference>
<name>A0A2A2HBQ8_9EURY</name>
<dbReference type="EMBL" id="LWMS01000009">
    <property type="protein sequence ID" value="PWL08806.1"/>
    <property type="molecule type" value="Genomic_DNA"/>
</dbReference>
<comment type="subunit">
    <text evidence="2">Monomer.</text>
</comment>
<dbReference type="GO" id="GO:0000166">
    <property type="term" value="F:nucleotide binding"/>
    <property type="evidence" value="ECO:0007669"/>
    <property type="project" value="UniProtKB-KW"/>
</dbReference>
<keyword evidence="4" id="KW-0547">Nucleotide-binding</keyword>
<evidence type="ECO:0000256" key="3">
    <source>
        <dbReference type="ARBA" id="ARBA00022598"/>
    </source>
</evidence>
<evidence type="ECO:0000259" key="5">
    <source>
        <dbReference type="Pfam" id="PF00501"/>
    </source>
</evidence>
<comment type="caution">
    <text evidence="7">The sequence shown here is derived from an EMBL/GenBank/DDBJ whole genome shotgun (WGS) entry which is preliminary data.</text>
</comment>
<dbReference type="CDD" id="cd05913">
    <property type="entry name" value="PaaK"/>
    <property type="match status" value="1"/>
</dbReference>
<dbReference type="InterPro" id="IPR028154">
    <property type="entry name" value="AMP-dep_Lig_C"/>
</dbReference>
<dbReference type="InterPro" id="IPR051414">
    <property type="entry name" value="Adenylate-forming_Reductase"/>
</dbReference>
<feature type="domain" description="AMP-dependent ligase C-terminal" evidence="6">
    <location>
        <begin position="343"/>
        <end position="439"/>
    </location>
</feature>
<evidence type="ECO:0000313" key="10">
    <source>
        <dbReference type="Proteomes" id="UP000246004"/>
    </source>
</evidence>
<keyword evidence="9" id="KW-1185">Reference proteome</keyword>
<dbReference type="Proteomes" id="UP000246004">
    <property type="component" value="Unassembled WGS sequence"/>
</dbReference>
<dbReference type="AlphaFoldDB" id="A0A2A2HBQ8"/>
<evidence type="ECO:0000313" key="8">
    <source>
        <dbReference type="EMBL" id="PWL08806.1"/>
    </source>
</evidence>
<dbReference type="Gene3D" id="3.30.300.30">
    <property type="match status" value="1"/>
</dbReference>
<dbReference type="InterPro" id="IPR011880">
    <property type="entry name" value="PA_CoA_ligase"/>
</dbReference>
<dbReference type="Gene3D" id="3.40.50.12780">
    <property type="entry name" value="N-terminal domain of ligase-like"/>
    <property type="match status" value="1"/>
</dbReference>
<feature type="domain" description="AMP-dependent synthetase/ligase" evidence="5">
    <location>
        <begin position="62"/>
        <end position="294"/>
    </location>
</feature>
<dbReference type="Pfam" id="PF14535">
    <property type="entry name" value="AMP-binding_C_2"/>
    <property type="match status" value="1"/>
</dbReference>
<proteinExistence type="predicted"/>
<reference evidence="7 9" key="2">
    <citation type="journal article" date="2017" name="BMC Genomics">
        <title>Genomic analysis of methanogenic archaea reveals a shift towards energy conservation.</title>
        <authorList>
            <person name="Gilmore S.P."/>
            <person name="Henske J.K."/>
            <person name="Sexton J.A."/>
            <person name="Solomon K.V."/>
            <person name="Seppala S."/>
            <person name="Yoo J.I."/>
            <person name="Huyett L.M."/>
            <person name="Pressman A."/>
            <person name="Cogan J.Z."/>
            <person name="Kivenson V."/>
            <person name="Peng X."/>
            <person name="Tan Y."/>
            <person name="Valentine D.L."/>
            <person name="O'Malley M.A."/>
        </authorList>
    </citation>
    <scope>NUCLEOTIDE SEQUENCE [LARGE SCALE GENOMIC DNA]</scope>
    <source>
        <strain evidence="7 9">1R-7</strain>
    </source>
</reference>
<dbReference type="EC" id="6.2.1.30" evidence="8"/>
<evidence type="ECO:0000313" key="9">
    <source>
        <dbReference type="Proteomes" id="UP000217528"/>
    </source>
</evidence>
<dbReference type="RefSeq" id="WP_095609336.1">
    <property type="nucleotide sequence ID" value="NZ_LMVN01000027.1"/>
</dbReference>
<dbReference type="FunFam" id="3.40.50.12780:FF:000016">
    <property type="entry name" value="Phenylacetate-coenzyme A ligase"/>
    <property type="match status" value="1"/>
</dbReference>
<evidence type="ECO:0000313" key="7">
    <source>
        <dbReference type="EMBL" id="PAV06694.1"/>
    </source>
</evidence>
<dbReference type="PANTHER" id="PTHR43439:SF1">
    <property type="entry name" value="PHENYLACETATE-COENZYME A LIGASE"/>
    <property type="match status" value="1"/>
</dbReference>
<evidence type="ECO:0000259" key="6">
    <source>
        <dbReference type="Pfam" id="PF14535"/>
    </source>
</evidence>
<sequence length="442" mass="49871">MAKFSEDDVYIFNKERECMQREDMKELQLKRLKNTVKYAYEHVDFYRDLYDKHNVHPDDIKTLEDIQKLPFITKDDLRKTYPFKLQAAPKEDWKEVHSTSGTTGIPTVAAYTQKDLDIWAESTARGLASVGVNPKSIVNVAYGFGLFTGGHGAQYGAQKIGALAVPMSSGNTPKQINFLKDFPADFLCCTPSYALFIAETMEKEGMDPKDLPLKGGLFGAEMWTEEIRAKLEEKFDISAQNIYGLTEVIGPGVSTECHMKDGMHIAEDHFYPEIIDPETLEVLPEGEEGEIVFTSLTKTGMPVIRYRTKDLTSLNYEKCKCGRTTVRMSRIKGRSDDMLKVKGVIVFPKQIEEVIMKVDELAPAYQIIVSRPDTLDEIEVQVEIDQANFSDSITDLETFRNKIAKSIKEAIGIGVKVTLAEPFTIPRSEGKAKRVIDKRDFS</sequence>
<reference evidence="8 10" key="1">
    <citation type="submission" date="2016-04" db="EMBL/GenBank/DDBJ databases">
        <title>Genome sequence of Methanosphaera cuniculi DSM 4103.</title>
        <authorList>
            <person name="Poehlein A."/>
            <person name="Seedorf H."/>
            <person name="Daniel R."/>
        </authorList>
    </citation>
    <scope>NUCLEOTIDE SEQUENCE [LARGE SCALE GENOMIC DNA]</scope>
    <source>
        <strain evidence="8 10">DSM 4103</strain>
    </source>
</reference>
<protein>
    <submittedName>
        <fullName evidence="7">Phenylacetate--CoA ligase</fullName>
    </submittedName>
    <submittedName>
        <fullName evidence="8">Phenylacetate-coenzyme A ligase</fullName>
        <ecNumber evidence="8">6.2.1.30</ecNumber>
    </submittedName>
</protein>
<dbReference type="InterPro" id="IPR045851">
    <property type="entry name" value="AMP-bd_C_sf"/>
</dbReference>